<keyword evidence="8" id="KW-1185">Reference proteome</keyword>
<dbReference type="PROSITE" id="PS00678">
    <property type="entry name" value="WD_REPEATS_1"/>
    <property type="match status" value="2"/>
</dbReference>
<dbReference type="SUPFAM" id="SSF50978">
    <property type="entry name" value="WD40 repeat-like"/>
    <property type="match status" value="2"/>
</dbReference>
<dbReference type="InterPro" id="IPR036322">
    <property type="entry name" value="WD40_repeat_dom_sf"/>
</dbReference>
<keyword evidence="4" id="KW-0539">Nucleus</keyword>
<dbReference type="InterPro" id="IPR019775">
    <property type="entry name" value="WD40_repeat_CS"/>
</dbReference>
<dbReference type="SMART" id="SM00320">
    <property type="entry name" value="WD40"/>
    <property type="match status" value="12"/>
</dbReference>
<feature type="repeat" description="WD" evidence="5">
    <location>
        <begin position="426"/>
        <end position="460"/>
    </location>
</feature>
<dbReference type="CDD" id="cd00200">
    <property type="entry name" value="WD40"/>
    <property type="match status" value="1"/>
</dbReference>
<evidence type="ECO:0000313" key="8">
    <source>
        <dbReference type="Proteomes" id="UP000215335"/>
    </source>
</evidence>
<organism evidence="7 8">
    <name type="scientific">Trichomalopsis sarcophagae</name>
    <dbReference type="NCBI Taxonomy" id="543379"/>
    <lineage>
        <taxon>Eukaryota</taxon>
        <taxon>Metazoa</taxon>
        <taxon>Ecdysozoa</taxon>
        <taxon>Arthropoda</taxon>
        <taxon>Hexapoda</taxon>
        <taxon>Insecta</taxon>
        <taxon>Pterygota</taxon>
        <taxon>Neoptera</taxon>
        <taxon>Endopterygota</taxon>
        <taxon>Hymenoptera</taxon>
        <taxon>Apocrita</taxon>
        <taxon>Proctotrupomorpha</taxon>
        <taxon>Chalcidoidea</taxon>
        <taxon>Pteromalidae</taxon>
        <taxon>Pteromalinae</taxon>
        <taxon>Trichomalopsis</taxon>
    </lineage>
</organism>
<feature type="repeat" description="WD" evidence="5">
    <location>
        <begin position="379"/>
        <end position="421"/>
    </location>
</feature>
<evidence type="ECO:0000256" key="3">
    <source>
        <dbReference type="ARBA" id="ARBA00022737"/>
    </source>
</evidence>
<dbReference type="Gene3D" id="2.130.10.10">
    <property type="entry name" value="YVTN repeat-like/Quinoprotein amine dehydrogenase"/>
    <property type="match status" value="3"/>
</dbReference>
<feature type="repeat" description="WD" evidence="5">
    <location>
        <begin position="563"/>
        <end position="604"/>
    </location>
</feature>
<keyword evidence="2 5" id="KW-0853">WD repeat</keyword>
<sequence length="804" mass="88823">MSSGNLKESFEVESKHEAFYTGGNILWSEDSENLFCQNRDFISVVSVSKGAVKLTLGKANENEEEDVINSFTTSKDGKFIVTHHKSSLFKLWNGTDVKPTKVWKSIHNGPVAAIALTNSGSNMASGGVDGSVRLWDFEHHTCTHNLKGAQGVVSIICYHPDVEKHLVFASADDYVIHGWNTQTGQREVTLEGHFSKVTSLTFHEDGVHALSSGRDKVLILWDIVKKASVRILPVYECIEGAFIIPDSASLPVSKAKNKSSIYAASAGEKGVVKIWEMKSGRMIYEQTNSLIPAAKEENGLAVKHLLYNEESNSVGLVSTSHNILVYSLEKFECSKQLIGYIDEILDIAYIGSNNSHLAVATNTSDIKLYELSTMSCQILCGHTNIVLSLASTPANPNILLSSDKDNCVRLWLMDEETRTVNCIGSGTRHTAAVGCVAFSQTEAKFFVSISQDSCLKMWDLPENIAYTGTQVALNATHTVAAHTKDINSVTVSPNDKLIATGSQDKTAKLWSADNLQQLGVFRGHRRGVWCVRFSPIDQVLATSSADCTIKLWSLGELNCLKTFEGHESAVLKMEFLSRGMQIISSGADGLLKLWSVKSAECNATLDQHNNRVWSIAVNKNETHLVSGGSDSLLVIWRDTTQENKAKAIALQEELMKDEQKLANCLQAQKLTKALRLALKLQKPMHVLRIIEALVKKGEEDLTTTIVDLKPSQQDELLKCAVIWNTNARNFQVAQLVINTLLKEIGLENLQSIDLKEKLQSMIPYTDRHLKRLTQHYQDLHLLSYTINSMKAHNPAVEGKETAEV</sequence>
<dbReference type="Pfam" id="PF08625">
    <property type="entry name" value="Utp13"/>
    <property type="match status" value="1"/>
</dbReference>
<dbReference type="Pfam" id="PF00400">
    <property type="entry name" value="WD40"/>
    <property type="match status" value="8"/>
</dbReference>
<gene>
    <name evidence="7" type="ORF">TSAR_005140</name>
</gene>
<dbReference type="GO" id="GO:0030686">
    <property type="term" value="C:90S preribosome"/>
    <property type="evidence" value="ECO:0007669"/>
    <property type="project" value="TreeGrafter"/>
</dbReference>
<name>A0A232FEC3_9HYME</name>
<dbReference type="PRINTS" id="PR00320">
    <property type="entry name" value="GPROTEINBRPT"/>
</dbReference>
<evidence type="ECO:0000256" key="2">
    <source>
        <dbReference type="ARBA" id="ARBA00022574"/>
    </source>
</evidence>
<accession>A0A232FEC3</accession>
<feature type="domain" description="U3 small nucleolar RNA-associated protein 13 C-terminal" evidence="6">
    <location>
        <begin position="658"/>
        <end position="789"/>
    </location>
</feature>
<dbReference type="GO" id="GO:0034511">
    <property type="term" value="F:U3 snoRNA binding"/>
    <property type="evidence" value="ECO:0007669"/>
    <property type="project" value="TreeGrafter"/>
</dbReference>
<dbReference type="InterPro" id="IPR020472">
    <property type="entry name" value="WD40_PAC1"/>
</dbReference>
<reference evidence="7 8" key="1">
    <citation type="journal article" date="2017" name="Curr. Biol.">
        <title>The Evolution of Venom by Co-option of Single-Copy Genes.</title>
        <authorList>
            <person name="Martinson E.O."/>
            <person name="Mrinalini"/>
            <person name="Kelkar Y.D."/>
            <person name="Chang C.H."/>
            <person name="Werren J.H."/>
        </authorList>
    </citation>
    <scope>NUCLEOTIDE SEQUENCE [LARGE SCALE GENOMIC DNA]</scope>
    <source>
        <strain evidence="7 8">Alberta</strain>
        <tissue evidence="7">Whole body</tissue>
    </source>
</reference>
<feature type="repeat" description="WD" evidence="5">
    <location>
        <begin position="479"/>
        <end position="520"/>
    </location>
</feature>
<feature type="repeat" description="WD" evidence="5">
    <location>
        <begin position="104"/>
        <end position="145"/>
    </location>
</feature>
<dbReference type="AlphaFoldDB" id="A0A232FEC3"/>
<feature type="repeat" description="WD" evidence="5">
    <location>
        <begin position="521"/>
        <end position="562"/>
    </location>
</feature>
<evidence type="ECO:0000256" key="4">
    <source>
        <dbReference type="ARBA" id="ARBA00023242"/>
    </source>
</evidence>
<evidence type="ECO:0000313" key="7">
    <source>
        <dbReference type="EMBL" id="OXU29012.1"/>
    </source>
</evidence>
<evidence type="ECO:0000259" key="6">
    <source>
        <dbReference type="Pfam" id="PF08625"/>
    </source>
</evidence>
<dbReference type="PROSITE" id="PS50082">
    <property type="entry name" value="WD_REPEATS_2"/>
    <property type="match status" value="8"/>
</dbReference>
<feature type="repeat" description="WD" evidence="5">
    <location>
        <begin position="605"/>
        <end position="636"/>
    </location>
</feature>
<dbReference type="GO" id="GO:0000480">
    <property type="term" value="P:endonucleolytic cleavage in 5'-ETS of tricistronic rRNA transcript (SSU-rRNA, 5.8S rRNA, LSU-rRNA)"/>
    <property type="evidence" value="ECO:0007669"/>
    <property type="project" value="TreeGrafter"/>
</dbReference>
<evidence type="ECO:0000256" key="5">
    <source>
        <dbReference type="PROSITE-ProRule" id="PRU00221"/>
    </source>
</evidence>
<dbReference type="InterPro" id="IPR001680">
    <property type="entry name" value="WD40_rpt"/>
</dbReference>
<keyword evidence="3" id="KW-0677">Repeat</keyword>
<dbReference type="PANTHER" id="PTHR19854">
    <property type="entry name" value="TRANSDUCIN BETA-LIKE 3"/>
    <property type="match status" value="1"/>
</dbReference>
<dbReference type="Proteomes" id="UP000215335">
    <property type="component" value="Unassembled WGS sequence"/>
</dbReference>
<dbReference type="OrthoDB" id="5414888at2759"/>
<comment type="caution">
    <text evidence="7">The sequence shown here is derived from an EMBL/GenBank/DDBJ whole genome shotgun (WGS) entry which is preliminary data.</text>
</comment>
<dbReference type="PROSITE" id="PS50294">
    <property type="entry name" value="WD_REPEATS_REGION"/>
    <property type="match status" value="6"/>
</dbReference>
<dbReference type="EMBL" id="NNAY01000347">
    <property type="protein sequence ID" value="OXU29012.1"/>
    <property type="molecule type" value="Genomic_DNA"/>
</dbReference>
<dbReference type="STRING" id="543379.A0A232FEC3"/>
<comment type="subcellular location">
    <subcellularLocation>
        <location evidence="1">Nucleus</location>
        <location evidence="1">Nucleolus</location>
    </subcellularLocation>
</comment>
<dbReference type="GO" id="GO:0000472">
    <property type="term" value="P:endonucleolytic cleavage to generate mature 5'-end of SSU-rRNA from (SSU-rRNA, 5.8S rRNA, LSU-rRNA)"/>
    <property type="evidence" value="ECO:0007669"/>
    <property type="project" value="TreeGrafter"/>
</dbReference>
<dbReference type="InterPro" id="IPR015943">
    <property type="entry name" value="WD40/YVTN_repeat-like_dom_sf"/>
</dbReference>
<evidence type="ECO:0000256" key="1">
    <source>
        <dbReference type="ARBA" id="ARBA00004604"/>
    </source>
</evidence>
<protein>
    <recommendedName>
        <fullName evidence="6">U3 small nucleolar RNA-associated protein 13 C-terminal domain-containing protein</fullName>
    </recommendedName>
</protein>
<proteinExistence type="predicted"/>
<dbReference type="PANTHER" id="PTHR19854:SF15">
    <property type="entry name" value="TRANSDUCIN BETA-LIKE PROTEIN 3"/>
    <property type="match status" value="1"/>
</dbReference>
<dbReference type="GO" id="GO:0032040">
    <property type="term" value="C:small-subunit processome"/>
    <property type="evidence" value="ECO:0007669"/>
    <property type="project" value="InterPro"/>
</dbReference>
<dbReference type="InterPro" id="IPR013934">
    <property type="entry name" value="Utp13_C"/>
</dbReference>
<feature type="repeat" description="WD" evidence="5">
    <location>
        <begin position="190"/>
        <end position="231"/>
    </location>
</feature>